<dbReference type="Gene3D" id="3.90.700.10">
    <property type="entry name" value="Succinate dehydrogenase/fumarate reductase flavoprotein, catalytic domain"/>
    <property type="match status" value="1"/>
</dbReference>
<evidence type="ECO:0000313" key="8">
    <source>
        <dbReference type="Proteomes" id="UP000537131"/>
    </source>
</evidence>
<dbReference type="Proteomes" id="UP000537131">
    <property type="component" value="Unassembled WGS sequence"/>
</dbReference>
<keyword evidence="3" id="KW-0274">FAD</keyword>
<keyword evidence="8" id="KW-1185">Reference proteome</keyword>
<feature type="domain" description="FAD-dependent oxidoreductase 2 FAD-binding" evidence="6">
    <location>
        <begin position="7"/>
        <end position="454"/>
    </location>
</feature>
<dbReference type="PROSITE" id="PS51257">
    <property type="entry name" value="PROKAR_LIPOPROTEIN"/>
    <property type="match status" value="1"/>
</dbReference>
<dbReference type="EMBL" id="JABBNI010000007">
    <property type="protein sequence ID" value="NMM61690.1"/>
    <property type="molecule type" value="Genomic_DNA"/>
</dbReference>
<proteinExistence type="predicted"/>
<evidence type="ECO:0000256" key="2">
    <source>
        <dbReference type="ARBA" id="ARBA00022630"/>
    </source>
</evidence>
<organism evidence="7 8">
    <name type="scientific">Clostridium muellerianum</name>
    <dbReference type="NCBI Taxonomy" id="2716538"/>
    <lineage>
        <taxon>Bacteria</taxon>
        <taxon>Bacillati</taxon>
        <taxon>Bacillota</taxon>
        <taxon>Clostridia</taxon>
        <taxon>Eubacteriales</taxon>
        <taxon>Clostridiaceae</taxon>
        <taxon>Clostridium</taxon>
    </lineage>
</organism>
<dbReference type="InterPro" id="IPR050315">
    <property type="entry name" value="FAD-oxidoreductase_2"/>
</dbReference>
<dbReference type="Gene3D" id="3.50.50.60">
    <property type="entry name" value="FAD/NAD(P)-binding domain"/>
    <property type="match status" value="1"/>
</dbReference>
<dbReference type="RefSeq" id="WP_169296301.1">
    <property type="nucleotide sequence ID" value="NZ_JABBNI010000007.1"/>
</dbReference>
<feature type="signal peptide" evidence="5">
    <location>
        <begin position="1"/>
        <end position="24"/>
    </location>
</feature>
<dbReference type="InterPro" id="IPR003953">
    <property type="entry name" value="FAD-dep_OxRdtase_2_FAD-bd"/>
</dbReference>
<dbReference type="GO" id="GO:0033765">
    <property type="term" value="F:steroid dehydrogenase activity, acting on the CH-CH group of donors"/>
    <property type="evidence" value="ECO:0007669"/>
    <property type="project" value="UniProtKB-ARBA"/>
</dbReference>
<dbReference type="SUPFAM" id="SSF56425">
    <property type="entry name" value="Succinate dehydrogenase/fumarate reductase flavoprotein, catalytic domain"/>
    <property type="match status" value="1"/>
</dbReference>
<keyword evidence="4" id="KW-0560">Oxidoreductase</keyword>
<dbReference type="InterPro" id="IPR036188">
    <property type="entry name" value="FAD/NAD-bd_sf"/>
</dbReference>
<keyword evidence="2" id="KW-0285">Flavoprotein</keyword>
<reference evidence="7 8" key="2">
    <citation type="submission" date="2020-06" db="EMBL/GenBank/DDBJ databases">
        <title>Complete Genome Sequence of Clostridium muelleri sp. nov. P21T, an Acid-Alcohol Producing Acetogen Isolated from Old Hay.</title>
        <authorList>
            <person name="Duncan K.E."/>
            <person name="Tanner R.S."/>
        </authorList>
    </citation>
    <scope>NUCLEOTIDE SEQUENCE [LARGE SCALE GENOMIC DNA]</scope>
    <source>
        <strain evidence="7 8">P21</strain>
    </source>
</reference>
<dbReference type="PANTHER" id="PTHR43400:SF7">
    <property type="entry name" value="FAD-DEPENDENT OXIDOREDUCTASE 2 FAD BINDING DOMAIN-CONTAINING PROTEIN"/>
    <property type="match status" value="1"/>
</dbReference>
<sequence length="492" mass="54218">MKNIKADVAVIALGAAGLAACAQAAELGVKVVAFEKAAVPGGAANMGTGPLAIESKFQKDHNVDLTKEKAFNMFMDYTHWEADARLVRDYFWKSADTLQWLIDMGVEFDKPAKFCLDSESTWIKVKRPDGKPSGAGGASFMNKRIFERAKELGAEVYLNTPVIKITRDDEKVTGLIAKGKDGEEIYVEAKAVIVATGGFGNNPDMIKEYTGYTYGVDMFNFRLPAITGDGLKMAWKVGAGKSKMTMEKNVAPTTPMSCSSIMISFMQPHLIVNLQGERFFNEECMQNGAVASNAFDRQENKCGFSICTQETIEYYKENGVDFTTEVFSVDISASFDEQVKKAVESSLESICVASSIEEIAKHFYMDADNFKKTIEEYNFYCDQNHDQLFNKNAKFLRPIRGNKLYAVRIAPSAYGSLGGIKINYKTEVITEDFKVIPGLYGAGNDVCDIYGSTYLYKIPGNSMGFALNTGRIAAENAVKYIKSSEGVEYSGK</sequence>
<accession>A0A7Y0EFV1</accession>
<comment type="caution">
    <text evidence="7">The sequence shown here is derived from an EMBL/GenBank/DDBJ whole genome shotgun (WGS) entry which is preliminary data.</text>
</comment>
<dbReference type="PANTHER" id="PTHR43400">
    <property type="entry name" value="FUMARATE REDUCTASE"/>
    <property type="match status" value="1"/>
</dbReference>
<dbReference type="InterPro" id="IPR027477">
    <property type="entry name" value="Succ_DH/fumarate_Rdtase_cat_sf"/>
</dbReference>
<gene>
    <name evidence="7" type="ORF">HBE96_03080</name>
</gene>
<comment type="cofactor">
    <cofactor evidence="1">
        <name>FAD</name>
        <dbReference type="ChEBI" id="CHEBI:57692"/>
    </cofactor>
</comment>
<evidence type="ECO:0000256" key="1">
    <source>
        <dbReference type="ARBA" id="ARBA00001974"/>
    </source>
</evidence>
<keyword evidence="5" id="KW-0732">Signal</keyword>
<evidence type="ECO:0000259" key="6">
    <source>
        <dbReference type="Pfam" id="PF00890"/>
    </source>
</evidence>
<dbReference type="AlphaFoldDB" id="A0A7Y0EFV1"/>
<feature type="chain" id="PRO_5030816573" evidence="5">
    <location>
        <begin position="25"/>
        <end position="492"/>
    </location>
</feature>
<dbReference type="Pfam" id="PF00890">
    <property type="entry name" value="FAD_binding_2"/>
    <property type="match status" value="1"/>
</dbReference>
<name>A0A7Y0EFV1_9CLOT</name>
<dbReference type="SUPFAM" id="SSF51905">
    <property type="entry name" value="FAD/NAD(P)-binding domain"/>
    <property type="match status" value="1"/>
</dbReference>
<evidence type="ECO:0000256" key="3">
    <source>
        <dbReference type="ARBA" id="ARBA00022827"/>
    </source>
</evidence>
<reference evidence="7 8" key="1">
    <citation type="submission" date="2020-04" db="EMBL/GenBank/DDBJ databases">
        <authorList>
            <person name="Doyle D.A."/>
        </authorList>
    </citation>
    <scope>NUCLEOTIDE SEQUENCE [LARGE SCALE GENOMIC DNA]</scope>
    <source>
        <strain evidence="7 8">P21</strain>
    </source>
</reference>
<protein>
    <submittedName>
        <fullName evidence="7">FAD-dependent oxidoreductase</fullName>
    </submittedName>
</protein>
<evidence type="ECO:0000256" key="5">
    <source>
        <dbReference type="SAM" id="SignalP"/>
    </source>
</evidence>
<evidence type="ECO:0000313" key="7">
    <source>
        <dbReference type="EMBL" id="NMM61690.1"/>
    </source>
</evidence>
<evidence type="ECO:0000256" key="4">
    <source>
        <dbReference type="ARBA" id="ARBA00023002"/>
    </source>
</evidence>